<keyword evidence="3" id="KW-1185">Reference proteome</keyword>
<protein>
    <recommendedName>
        <fullName evidence="1">Glycosyl transferase family 28 C-terminal domain-containing protein</fullName>
    </recommendedName>
</protein>
<accession>A0ABT2ZC49</accession>
<dbReference type="PANTHER" id="PTHR21015:SF28">
    <property type="entry name" value="SLL1722 PROTEIN"/>
    <property type="match status" value="1"/>
</dbReference>
<dbReference type="InterPro" id="IPR007235">
    <property type="entry name" value="Glyco_trans_28_C"/>
</dbReference>
<dbReference type="Proteomes" id="UP001652542">
    <property type="component" value="Unassembled WGS sequence"/>
</dbReference>
<feature type="domain" description="Glycosyl transferase family 28 C-terminal" evidence="1">
    <location>
        <begin position="608"/>
        <end position="686"/>
    </location>
</feature>
<evidence type="ECO:0000313" key="3">
    <source>
        <dbReference type="Proteomes" id="UP001652542"/>
    </source>
</evidence>
<dbReference type="Pfam" id="PF04101">
    <property type="entry name" value="Glyco_tran_28_C"/>
    <property type="match status" value="1"/>
</dbReference>
<dbReference type="EMBL" id="JAOWKY010000001">
    <property type="protein sequence ID" value="MCV2868715.1"/>
    <property type="molecule type" value="Genomic_DNA"/>
</dbReference>
<reference evidence="2 3" key="1">
    <citation type="submission" date="2022-10" db="EMBL/GenBank/DDBJ databases">
        <title>Defluviimonas sp. nov., isolated from ocean surface water.</title>
        <authorList>
            <person name="He W."/>
            <person name="Wang L."/>
            <person name="Zhang D.-F."/>
        </authorList>
    </citation>
    <scope>NUCLEOTIDE SEQUENCE [LARGE SCALE GENOMIC DNA]</scope>
    <source>
        <strain evidence="2 3">WL0002</strain>
    </source>
</reference>
<name>A0ABT2ZC49_9RHOB</name>
<evidence type="ECO:0000259" key="1">
    <source>
        <dbReference type="Pfam" id="PF04101"/>
    </source>
</evidence>
<dbReference type="RefSeq" id="WP_263734310.1">
    <property type="nucleotide sequence ID" value="NZ_JAOWKY010000001.1"/>
</dbReference>
<proteinExistence type="predicted"/>
<dbReference type="PANTHER" id="PTHR21015">
    <property type="entry name" value="UDP-N-ACETYLGLUCOSAMINE--N-ACETYLMURAMYL-(PENTAPEPTIDE) PYROPHOSPHORYL-UNDECAPRENOL N-ACETYLGLUCOSAMINE TRANSFERASE 1"/>
    <property type="match status" value="1"/>
</dbReference>
<dbReference type="SUPFAM" id="SSF53756">
    <property type="entry name" value="UDP-Glycosyltransferase/glycogen phosphorylase"/>
    <property type="match status" value="2"/>
</dbReference>
<dbReference type="Gene3D" id="3.40.50.2000">
    <property type="entry name" value="Glycogen Phosphorylase B"/>
    <property type="match status" value="2"/>
</dbReference>
<organism evidence="2 3">
    <name type="scientific">Albidovulum marisflavi</name>
    <dbReference type="NCBI Taxonomy" id="2984159"/>
    <lineage>
        <taxon>Bacteria</taxon>
        <taxon>Pseudomonadati</taxon>
        <taxon>Pseudomonadota</taxon>
        <taxon>Alphaproteobacteria</taxon>
        <taxon>Rhodobacterales</taxon>
        <taxon>Paracoccaceae</taxon>
        <taxon>Albidovulum</taxon>
    </lineage>
</organism>
<comment type="caution">
    <text evidence="2">The sequence shown here is derived from an EMBL/GenBank/DDBJ whole genome shotgun (WGS) entry which is preliminary data.</text>
</comment>
<evidence type="ECO:0000313" key="2">
    <source>
        <dbReference type="EMBL" id="MCV2868715.1"/>
    </source>
</evidence>
<gene>
    <name evidence="2" type="ORF">OEW28_08745</name>
</gene>
<sequence>MQFDVLILGDIRFPGGTATAMASEVRALAGAGYSVGILPVKGGVLNFPHPVNPALQAVLGHDRIALVHPGVVPRASLCILHHPQLYVELPAEPVRIVADEFRMVVHHPPVDAHGVPNYDWQAIDRNLRLLFGPMRWAPVGPKVRAAFQGLSEGPDLTSEDWVNVLDTADFQLARAGFLPAVPVVGRHGRPDPQKWPDDRSGFLAAYPAHRDIRVRLMGYGPEQDAVVGKRPGNWEVLPFNAEPVRRFLGSIDYYVHFHGRDWIEAFGRAILEAIASGAVAVLPEHFRDVFGEAAVYCPAKGVAETVLALHRDPAVYARQSSRALAIIRESYGPETAVARVRRIIGAPAPMTALPARAAKAAKALFLTSNGVGMGHLTRALAVARRLPPSVRPVVVTLSKAFGVCEAEGIESEYLPYHKSVGMDYERWQGFLAREMDDILGFHRPQVFVFDGNVPYPGLVAALSGRQELWKVWERRAMWAPGAGAHHLEQEPAFDAVIEPGELASVMDRGLTRGSRTRTITVPPVRYLRHGEGLDRQAARKQLGLDPDATAVLLQLGSENNFDLSSVRNAAIAALNRYPGTAVVNAEWLIRNGTTEVPPGVAVLRQFPIARYLAAFDFAISTAGYNTYHENLFAGLPTIFVPNENPEQDEQWLRARYAEMGGLAMSARILDPYDLAPKIEAMMDPAVRESLSRSCAALDPLNGADAAASYISELAMIRR</sequence>